<evidence type="ECO:0000313" key="1">
    <source>
        <dbReference type="EMBL" id="ALW84903.1"/>
    </source>
</evidence>
<dbReference type="SUPFAM" id="SSF55729">
    <property type="entry name" value="Acyl-CoA N-acyltransferases (Nat)"/>
    <property type="match status" value="1"/>
</dbReference>
<accession>A0A0U4BND1</accession>
<dbReference type="AlphaFoldDB" id="A0A0U4BND1"/>
<organism evidence="1 2">
    <name type="scientific">Hymenobacter sedentarius</name>
    <dbReference type="NCBI Taxonomy" id="1411621"/>
    <lineage>
        <taxon>Bacteria</taxon>
        <taxon>Pseudomonadati</taxon>
        <taxon>Bacteroidota</taxon>
        <taxon>Cytophagia</taxon>
        <taxon>Cytophagales</taxon>
        <taxon>Hymenobacteraceae</taxon>
        <taxon>Hymenobacter</taxon>
    </lineage>
</organism>
<keyword evidence="2" id="KW-1185">Reference proteome</keyword>
<name>A0A0U4BND1_9BACT</name>
<dbReference type="PANTHER" id="PTHR41368:SF1">
    <property type="entry name" value="PROTEIN YGHO"/>
    <property type="match status" value="1"/>
</dbReference>
<dbReference type="STRING" id="1411621.AUC43_07250"/>
<dbReference type="OrthoDB" id="9806005at2"/>
<dbReference type="PANTHER" id="PTHR41368">
    <property type="entry name" value="PROTEIN YGHO"/>
    <property type="match status" value="1"/>
</dbReference>
<dbReference type="InterPro" id="IPR016181">
    <property type="entry name" value="Acyl_CoA_acyltransferase"/>
</dbReference>
<dbReference type="KEGG" id="hyg:AUC43_07250"/>
<dbReference type="InterPro" id="IPR039968">
    <property type="entry name" value="BcerS-like"/>
</dbReference>
<dbReference type="Proteomes" id="UP000059542">
    <property type="component" value="Chromosome"/>
</dbReference>
<reference evidence="1 2" key="1">
    <citation type="submission" date="2015-12" db="EMBL/GenBank/DDBJ databases">
        <authorList>
            <person name="Shamseldin A."/>
            <person name="Moawad H."/>
            <person name="Abd El-Rahim W.M."/>
            <person name="Sadowsky M.J."/>
        </authorList>
    </citation>
    <scope>NUCLEOTIDE SEQUENCE [LARGE SCALE GENOMIC DNA]</scope>
    <source>
        <strain evidence="1 2">DG5B</strain>
    </source>
</reference>
<evidence type="ECO:0000313" key="2">
    <source>
        <dbReference type="Proteomes" id="UP000059542"/>
    </source>
</evidence>
<evidence type="ECO:0008006" key="3">
    <source>
        <dbReference type="Google" id="ProtNLM"/>
    </source>
</evidence>
<proteinExistence type="predicted"/>
<protein>
    <recommendedName>
        <fullName evidence="3">N-acetyltransferase domain-containing protein</fullName>
    </recommendedName>
</protein>
<gene>
    <name evidence="1" type="ORF">AUC43_07250</name>
</gene>
<dbReference type="Gene3D" id="3.40.630.30">
    <property type="match status" value="1"/>
</dbReference>
<dbReference type="RefSeq" id="WP_068191460.1">
    <property type="nucleotide sequence ID" value="NZ_CP013909.1"/>
</dbReference>
<dbReference type="EMBL" id="CP013909">
    <property type="protein sequence ID" value="ALW84903.1"/>
    <property type="molecule type" value="Genomic_DNA"/>
</dbReference>
<sequence length="392" mass="45404">MPLVKVVDARQARLFHDLPARLHRGQPVYIGPLTAEVEAVFDPIKNLNFAHGEAIRWVLTDDAGQVIGRLAAFLNRDMPAVADADLPTGGLGFFECINDQAAANTLFDAGREWLAARGMQAMDGPINFGERDRFWGLLVDGFELEPNYGMFWHPPYYQQLFEGYGFQLYFKQYTCWRDVDMPLHPSFGKRAEAFAAEQPAYQFRHALKRDPERMARDFHHVYNLAWANHSGVPEMSLDKARQLVQQMRPVLDERLLWFAYHHDEPVAFFLSLPELNQILKHVGPRLDLVGKLRFLWERWRYQRRRPKKMFGVIYGVVPAHQGKNVDAVMLVHAQKAFQVAGYTDIEMNWIGDFNPRMLATTRSIGAKICKTHITYRKLFDESRPFERCPIIR</sequence>